<comment type="similarity">
    <text evidence="2 4">Belongs to the class-IV pyridoxal-phosphate-dependent aminotransferase family.</text>
</comment>
<dbReference type="Pfam" id="PF01063">
    <property type="entry name" value="Aminotran_4"/>
    <property type="match status" value="1"/>
</dbReference>
<dbReference type="SUPFAM" id="SSF56752">
    <property type="entry name" value="D-aminoacid aminotransferase-like PLP-dependent enzymes"/>
    <property type="match status" value="1"/>
</dbReference>
<dbReference type="AlphaFoldDB" id="A0A919Q2H8"/>
<accession>A0A919Q2H8</accession>
<dbReference type="InterPro" id="IPR043132">
    <property type="entry name" value="BCAT-like_C"/>
</dbReference>
<dbReference type="InterPro" id="IPR050571">
    <property type="entry name" value="Class-IV_PLP-Dep_Aminotrnsfr"/>
</dbReference>
<dbReference type="InterPro" id="IPR036038">
    <property type="entry name" value="Aminotransferase-like"/>
</dbReference>
<proteinExistence type="inferred from homology"/>
<dbReference type="Gene3D" id="3.30.470.10">
    <property type="match status" value="1"/>
</dbReference>
<gene>
    <name evidence="6" type="ORF">Dac01nite_14130</name>
</gene>
<protein>
    <submittedName>
        <fullName evidence="6">4-amino-4-deoxychorismate lyase</fullName>
    </submittedName>
</protein>
<dbReference type="Proteomes" id="UP000652354">
    <property type="component" value="Unassembled WGS sequence"/>
</dbReference>
<comment type="cofactor">
    <cofactor evidence="1 5">
        <name>pyridoxal 5'-phosphate</name>
        <dbReference type="ChEBI" id="CHEBI:597326"/>
    </cofactor>
</comment>
<dbReference type="PANTHER" id="PTHR42743:SF11">
    <property type="entry name" value="AMINODEOXYCHORISMATE LYASE"/>
    <property type="match status" value="1"/>
</dbReference>
<reference evidence="6" key="1">
    <citation type="submission" date="2021-01" db="EMBL/GenBank/DDBJ databases">
        <title>Whole genome shotgun sequence of Demequina activiva NBRC 110675.</title>
        <authorList>
            <person name="Komaki H."/>
            <person name="Tamura T."/>
        </authorList>
    </citation>
    <scope>NUCLEOTIDE SEQUENCE</scope>
    <source>
        <strain evidence="6">NBRC 110675</strain>
    </source>
</reference>
<dbReference type="GO" id="GO:0005829">
    <property type="term" value="C:cytosol"/>
    <property type="evidence" value="ECO:0007669"/>
    <property type="project" value="TreeGrafter"/>
</dbReference>
<evidence type="ECO:0000313" key="6">
    <source>
        <dbReference type="EMBL" id="GIG54661.1"/>
    </source>
</evidence>
<dbReference type="InterPro" id="IPR001544">
    <property type="entry name" value="Aminotrans_IV"/>
</dbReference>
<dbReference type="GO" id="GO:0016829">
    <property type="term" value="F:lyase activity"/>
    <property type="evidence" value="ECO:0007669"/>
    <property type="project" value="UniProtKB-KW"/>
</dbReference>
<keyword evidence="7" id="KW-1185">Reference proteome</keyword>
<comment type="caution">
    <text evidence="6">The sequence shown here is derived from an EMBL/GenBank/DDBJ whole genome shotgun (WGS) entry which is preliminary data.</text>
</comment>
<dbReference type="Gene3D" id="3.20.10.10">
    <property type="entry name" value="D-amino Acid Aminotransferase, subunit A, domain 2"/>
    <property type="match status" value="1"/>
</dbReference>
<evidence type="ECO:0000256" key="5">
    <source>
        <dbReference type="RuleBase" id="RU004516"/>
    </source>
</evidence>
<evidence type="ECO:0000256" key="2">
    <source>
        <dbReference type="ARBA" id="ARBA00009320"/>
    </source>
</evidence>
<evidence type="ECO:0000256" key="1">
    <source>
        <dbReference type="ARBA" id="ARBA00001933"/>
    </source>
</evidence>
<dbReference type="RefSeq" id="WP_203655016.1">
    <property type="nucleotide sequence ID" value="NZ_BONR01000002.1"/>
</dbReference>
<evidence type="ECO:0000256" key="3">
    <source>
        <dbReference type="ARBA" id="ARBA00022898"/>
    </source>
</evidence>
<keyword evidence="6" id="KW-0456">Lyase</keyword>
<dbReference type="PANTHER" id="PTHR42743">
    <property type="entry name" value="AMINO-ACID AMINOTRANSFERASE"/>
    <property type="match status" value="1"/>
</dbReference>
<dbReference type="InterPro" id="IPR043131">
    <property type="entry name" value="BCAT-like_N"/>
</dbReference>
<name>A0A919Q2H8_9MICO</name>
<keyword evidence="3 5" id="KW-0663">Pyridoxal phosphate</keyword>
<dbReference type="PROSITE" id="PS00770">
    <property type="entry name" value="AA_TRANSFER_CLASS_4"/>
    <property type="match status" value="1"/>
</dbReference>
<sequence length="290" mass="30288">MNPIVWAGGALREPGEPVVSATDHGLTVGDGIFETIAVRDGVPFALSRHLARLEYSADRIGLAAPEVEQVRDAVAAVLKAGEGALTRIRVTVTSGEGPMGSARGSGPATLIVTGVAAPRPRVCHAVRAPWKRNERSALAGVKSTSYAENVVMVEYARSKGADEAILANTYGNLCEGTATNVFVERDGEILTPPLASGCLAGITRGLALEWAVRAALPIRVTAPGELTMAVLDEAIEGRAHLAVTSSTRGVQHVSSLDGTELLPGALLRKLSAVYELAAEKDADPPVPHRR</sequence>
<dbReference type="InterPro" id="IPR018300">
    <property type="entry name" value="Aminotrans_IV_CS"/>
</dbReference>
<dbReference type="GO" id="GO:0046394">
    <property type="term" value="P:carboxylic acid biosynthetic process"/>
    <property type="evidence" value="ECO:0007669"/>
    <property type="project" value="UniProtKB-ARBA"/>
</dbReference>
<dbReference type="EMBL" id="BONR01000002">
    <property type="protein sequence ID" value="GIG54661.1"/>
    <property type="molecule type" value="Genomic_DNA"/>
</dbReference>
<organism evidence="6 7">
    <name type="scientific">Demequina activiva</name>
    <dbReference type="NCBI Taxonomy" id="1582364"/>
    <lineage>
        <taxon>Bacteria</taxon>
        <taxon>Bacillati</taxon>
        <taxon>Actinomycetota</taxon>
        <taxon>Actinomycetes</taxon>
        <taxon>Micrococcales</taxon>
        <taxon>Demequinaceae</taxon>
        <taxon>Demequina</taxon>
    </lineage>
</organism>
<evidence type="ECO:0000256" key="4">
    <source>
        <dbReference type="RuleBase" id="RU004106"/>
    </source>
</evidence>
<evidence type="ECO:0000313" key="7">
    <source>
        <dbReference type="Proteomes" id="UP000652354"/>
    </source>
</evidence>